<feature type="transmembrane region" description="Helical" evidence="7">
    <location>
        <begin position="173"/>
        <end position="192"/>
    </location>
</feature>
<dbReference type="CDD" id="cd06173">
    <property type="entry name" value="MFS_MefA_like"/>
    <property type="match status" value="1"/>
</dbReference>
<dbReference type="Gene3D" id="1.20.1250.20">
    <property type="entry name" value="MFS general substrate transporter like domains"/>
    <property type="match status" value="1"/>
</dbReference>
<dbReference type="GO" id="GO:0005886">
    <property type="term" value="C:plasma membrane"/>
    <property type="evidence" value="ECO:0007669"/>
    <property type="project" value="UniProtKB-SubCell"/>
</dbReference>
<keyword evidence="5 7" id="KW-1133">Transmembrane helix</keyword>
<feature type="transmembrane region" description="Helical" evidence="7">
    <location>
        <begin position="12"/>
        <end position="38"/>
    </location>
</feature>
<accession>A0A2T0U5F4</accession>
<keyword evidence="10" id="KW-1185">Reference proteome</keyword>
<dbReference type="PANTHER" id="PTHR23513">
    <property type="entry name" value="INTEGRAL MEMBRANE EFFLUX PROTEIN-RELATED"/>
    <property type="match status" value="1"/>
</dbReference>
<dbReference type="EMBL" id="PVTH01000004">
    <property type="protein sequence ID" value="PRY53151.1"/>
    <property type="molecule type" value="Genomic_DNA"/>
</dbReference>
<keyword evidence="4 7" id="KW-0812">Transmembrane</keyword>
<reference evidence="9 10" key="1">
    <citation type="submission" date="2018-03" db="EMBL/GenBank/DDBJ databases">
        <title>Genomic Encyclopedia of Type Strains, Phase III (KMG-III): the genomes of soil and plant-associated and newly described type strains.</title>
        <authorList>
            <person name="Whitman W."/>
        </authorList>
    </citation>
    <scope>NUCLEOTIDE SEQUENCE [LARGE SCALE GENOMIC DNA]</scope>
    <source>
        <strain evidence="9 10">CGMCC 1.9313</strain>
    </source>
</reference>
<dbReference type="PROSITE" id="PS50850">
    <property type="entry name" value="MFS"/>
    <property type="match status" value="1"/>
</dbReference>
<protein>
    <submittedName>
        <fullName evidence="9">MFS-type transporter involved in bile tolerance (Atg22 family)</fullName>
    </submittedName>
</protein>
<dbReference type="Proteomes" id="UP000238034">
    <property type="component" value="Unassembled WGS sequence"/>
</dbReference>
<dbReference type="InterPro" id="IPR036259">
    <property type="entry name" value="MFS_trans_sf"/>
</dbReference>
<feature type="transmembrane region" description="Helical" evidence="7">
    <location>
        <begin position="142"/>
        <end position="167"/>
    </location>
</feature>
<feature type="transmembrane region" description="Helical" evidence="7">
    <location>
        <begin position="44"/>
        <end position="65"/>
    </location>
</feature>
<dbReference type="InterPro" id="IPR020846">
    <property type="entry name" value="MFS_dom"/>
</dbReference>
<evidence type="ECO:0000313" key="10">
    <source>
        <dbReference type="Proteomes" id="UP000238034"/>
    </source>
</evidence>
<organism evidence="9 10">
    <name type="scientific">Arcticibacter pallidicorallinus</name>
    <dbReference type="NCBI Taxonomy" id="1259464"/>
    <lineage>
        <taxon>Bacteria</taxon>
        <taxon>Pseudomonadati</taxon>
        <taxon>Bacteroidota</taxon>
        <taxon>Sphingobacteriia</taxon>
        <taxon>Sphingobacteriales</taxon>
        <taxon>Sphingobacteriaceae</taxon>
        <taxon>Arcticibacter</taxon>
    </lineage>
</organism>
<evidence type="ECO:0000256" key="6">
    <source>
        <dbReference type="ARBA" id="ARBA00023136"/>
    </source>
</evidence>
<dbReference type="SUPFAM" id="SSF103473">
    <property type="entry name" value="MFS general substrate transporter"/>
    <property type="match status" value="1"/>
</dbReference>
<keyword evidence="6 7" id="KW-0472">Membrane</keyword>
<evidence type="ECO:0000256" key="5">
    <source>
        <dbReference type="ARBA" id="ARBA00022989"/>
    </source>
</evidence>
<keyword evidence="3" id="KW-1003">Cell membrane</keyword>
<keyword evidence="2" id="KW-0813">Transport</keyword>
<gene>
    <name evidence="9" type="ORF">B0I27_104160</name>
</gene>
<sequence>MHIFRSLKYPNYRLFFTGQAISLIGTWMQRVAISWLVYRITGSAFLLGAVTFLSLIPSLFLSPFAGSLVDRYNKYRVLMFTQVALMLQAGILALMVWFQYYNILWIGALSLIQGIINSFDVNARQSLMIDLVDKKEDLPNAIALNSTVFNSARLIGPALAGIVLSTLGEELCFLVNFLSFIAVLVCLMLMKLEIKQEIKPKQNIWIDLEEGFQHVVSSRDIFPLILTMAASSLLIIPFITLLPVFAKDIFSGDATTFSWFESAAGLGALIGAIYMAKLTSKTDLNKVTIISGFILSFSVLALAISPSLITALIFTAFAGTGLMVQNSSINTYIQTHSHPDMRGRIISYYIMANQGILPLGSLLIGFLAHRWGTQTVVFIEGLAGLLITGGLLLHKKNQLQSRFHAIKMKLRQREKAAYYS</sequence>
<dbReference type="RefSeq" id="WP_106292731.1">
    <property type="nucleotide sequence ID" value="NZ_PVTH01000004.1"/>
</dbReference>
<comment type="caution">
    <text evidence="9">The sequence shown here is derived from an EMBL/GenBank/DDBJ whole genome shotgun (WGS) entry which is preliminary data.</text>
</comment>
<evidence type="ECO:0000256" key="2">
    <source>
        <dbReference type="ARBA" id="ARBA00022448"/>
    </source>
</evidence>
<comment type="subcellular location">
    <subcellularLocation>
        <location evidence="1">Cell membrane</location>
        <topology evidence="1">Multi-pass membrane protein</topology>
    </subcellularLocation>
</comment>
<evidence type="ECO:0000313" key="9">
    <source>
        <dbReference type="EMBL" id="PRY53151.1"/>
    </source>
</evidence>
<name>A0A2T0U5F4_9SPHI</name>
<feature type="transmembrane region" description="Helical" evidence="7">
    <location>
        <begin position="103"/>
        <end position="121"/>
    </location>
</feature>
<dbReference type="Pfam" id="PF05977">
    <property type="entry name" value="MFS_3"/>
    <property type="match status" value="1"/>
</dbReference>
<feature type="transmembrane region" description="Helical" evidence="7">
    <location>
        <begin position="257"/>
        <end position="275"/>
    </location>
</feature>
<evidence type="ECO:0000256" key="4">
    <source>
        <dbReference type="ARBA" id="ARBA00022692"/>
    </source>
</evidence>
<dbReference type="PANTHER" id="PTHR23513:SF11">
    <property type="entry name" value="STAPHYLOFERRIN A TRANSPORTER"/>
    <property type="match status" value="1"/>
</dbReference>
<evidence type="ECO:0000259" key="8">
    <source>
        <dbReference type="PROSITE" id="PS50850"/>
    </source>
</evidence>
<feature type="transmembrane region" description="Helical" evidence="7">
    <location>
        <begin position="345"/>
        <end position="368"/>
    </location>
</feature>
<feature type="transmembrane region" description="Helical" evidence="7">
    <location>
        <begin position="77"/>
        <end position="97"/>
    </location>
</feature>
<evidence type="ECO:0000256" key="7">
    <source>
        <dbReference type="SAM" id="Phobius"/>
    </source>
</evidence>
<feature type="transmembrane region" description="Helical" evidence="7">
    <location>
        <begin position="374"/>
        <end position="393"/>
    </location>
</feature>
<dbReference type="AlphaFoldDB" id="A0A2T0U5F4"/>
<feature type="transmembrane region" description="Helical" evidence="7">
    <location>
        <begin position="221"/>
        <end position="245"/>
    </location>
</feature>
<dbReference type="GO" id="GO:0022857">
    <property type="term" value="F:transmembrane transporter activity"/>
    <property type="evidence" value="ECO:0007669"/>
    <property type="project" value="InterPro"/>
</dbReference>
<feature type="transmembrane region" description="Helical" evidence="7">
    <location>
        <begin position="311"/>
        <end position="333"/>
    </location>
</feature>
<evidence type="ECO:0000256" key="3">
    <source>
        <dbReference type="ARBA" id="ARBA00022475"/>
    </source>
</evidence>
<evidence type="ECO:0000256" key="1">
    <source>
        <dbReference type="ARBA" id="ARBA00004651"/>
    </source>
</evidence>
<proteinExistence type="predicted"/>
<dbReference type="OrthoDB" id="9775268at2"/>
<feature type="domain" description="Major facilitator superfamily (MFS) profile" evidence="8">
    <location>
        <begin position="6"/>
        <end position="398"/>
    </location>
</feature>
<dbReference type="InterPro" id="IPR010290">
    <property type="entry name" value="TM_effector"/>
</dbReference>